<gene>
    <name evidence="1" type="ORF">SAMN05428964_10563</name>
</gene>
<sequence>MTPKLLLDIIRKHGYTNSQIARNFKSLYPDDAGKNNTVISERLRKLVLISESEETEFRHLRVYRQMRYVVNQMRLCERREKQSMARRSRAEKVWWNIGARQPLELSQAAAILDRFGEYDLSDWLLTAKPTTLPRVIQGVAIHSLLRGYDRVWDLLGDAGLIEDGTSDFYVFSSGTFQWAPTNQMLVH</sequence>
<protein>
    <submittedName>
        <fullName evidence="1">Uncharacterized protein</fullName>
    </submittedName>
</protein>
<dbReference type="Proteomes" id="UP000219068">
    <property type="component" value="Unassembled WGS sequence"/>
</dbReference>
<evidence type="ECO:0000313" key="1">
    <source>
        <dbReference type="EMBL" id="SOC26139.1"/>
    </source>
</evidence>
<name>A0A285TRC8_9PROT</name>
<accession>A0A285TRC8</accession>
<dbReference type="EMBL" id="OBMM01000005">
    <property type="protein sequence ID" value="SOC26139.1"/>
    <property type="molecule type" value="Genomic_DNA"/>
</dbReference>
<proteinExistence type="predicted"/>
<evidence type="ECO:0000313" key="2">
    <source>
        <dbReference type="Proteomes" id="UP000219068"/>
    </source>
</evidence>
<organism evidence="1 2">
    <name type="scientific">Thalassospira xiamenensis</name>
    <dbReference type="NCBI Taxonomy" id="220697"/>
    <lineage>
        <taxon>Bacteria</taxon>
        <taxon>Pseudomonadati</taxon>
        <taxon>Pseudomonadota</taxon>
        <taxon>Alphaproteobacteria</taxon>
        <taxon>Rhodospirillales</taxon>
        <taxon>Thalassospiraceae</taxon>
        <taxon>Thalassospira</taxon>
    </lineage>
</organism>
<dbReference type="RefSeq" id="WP_097052641.1">
    <property type="nucleotide sequence ID" value="NZ_OBMM01000005.1"/>
</dbReference>
<reference evidence="1 2" key="1">
    <citation type="submission" date="2017-08" db="EMBL/GenBank/DDBJ databases">
        <authorList>
            <person name="de Groot N.N."/>
        </authorList>
    </citation>
    <scope>NUCLEOTIDE SEQUENCE [LARGE SCALE GENOMIC DNA]</scope>
    <source>
        <strain evidence="1 2">USBA 78</strain>
    </source>
</reference>
<dbReference type="AlphaFoldDB" id="A0A285TRC8"/>